<dbReference type="KEGG" id="lww:115941163"/>
<feature type="region of interest" description="Disordered" evidence="1">
    <location>
        <begin position="1"/>
        <end position="50"/>
    </location>
</feature>
<dbReference type="GeneID" id="115941163"/>
<dbReference type="PANTHER" id="PTHR21534">
    <property type="entry name" value="KATANIN-INTERACTING PROTEIN"/>
    <property type="match status" value="1"/>
</dbReference>
<keyword evidence="2" id="KW-1185">Reference proteome</keyword>
<dbReference type="OrthoDB" id="304622at2759"/>
<dbReference type="PANTHER" id="PTHR21534:SF0">
    <property type="entry name" value="KATANIN-INTERACTING PROTEIN"/>
    <property type="match status" value="1"/>
</dbReference>
<feature type="compositionally biased region" description="Basic and acidic residues" evidence="1">
    <location>
        <begin position="172"/>
        <end position="183"/>
    </location>
</feature>
<sequence>MCREEMHSKHKLVSRNVVQEDAGPGSRRERPLSATRKPVHEAEDREEDASAVLRAIQVENEALQRALLSKKAEPPASPLQDVEGPAAKSWTSLLKEKEESPELPTLAATSTTSTASPQEPSGAAGGARAVSEAIDRIGLLGSRQQQRLLKVLQAIESDSAQLSTLASPMKEPMPDPEAKSRTKGRDIKDAVYVTLEILSNWGHASWVGLTEVEFFDLHNTKLYVSPHDVDIQTTDTPGDLGHLVNRHLAVSGGGTGVRLALVF</sequence>
<dbReference type="Proteomes" id="UP000245341">
    <property type="component" value="Unplaced"/>
</dbReference>
<protein>
    <submittedName>
        <fullName evidence="3">Protein KIAA0556-like</fullName>
    </submittedName>
</protein>
<feature type="region of interest" description="Disordered" evidence="1">
    <location>
        <begin position="94"/>
        <end position="128"/>
    </location>
</feature>
<reference evidence="3" key="1">
    <citation type="submission" date="2025-08" db="UniProtKB">
        <authorList>
            <consortium name="RefSeq"/>
        </authorList>
    </citation>
    <scope>IDENTIFICATION</scope>
    <source>
        <tissue evidence="3">Liver</tissue>
    </source>
</reference>
<feature type="region of interest" description="Disordered" evidence="1">
    <location>
        <begin position="162"/>
        <end position="183"/>
    </location>
</feature>
<feature type="compositionally biased region" description="Low complexity" evidence="1">
    <location>
        <begin position="102"/>
        <end position="117"/>
    </location>
</feature>
<proteinExistence type="predicted"/>
<dbReference type="AlphaFoldDB" id="A0A7F8QU44"/>
<evidence type="ECO:0000256" key="1">
    <source>
        <dbReference type="SAM" id="MobiDB-lite"/>
    </source>
</evidence>
<name>A0A7F8QU44_LEPWE</name>
<dbReference type="InterPro" id="IPR026704">
    <property type="entry name" value="KATNIP"/>
</dbReference>
<organism evidence="2 3">
    <name type="scientific">Leptonychotes weddellii</name>
    <name type="common">Weddell seal</name>
    <name type="synonym">Otaria weddellii</name>
    <dbReference type="NCBI Taxonomy" id="9713"/>
    <lineage>
        <taxon>Eukaryota</taxon>
        <taxon>Metazoa</taxon>
        <taxon>Chordata</taxon>
        <taxon>Craniata</taxon>
        <taxon>Vertebrata</taxon>
        <taxon>Euteleostomi</taxon>
        <taxon>Mammalia</taxon>
        <taxon>Eutheria</taxon>
        <taxon>Laurasiatheria</taxon>
        <taxon>Carnivora</taxon>
        <taxon>Caniformia</taxon>
        <taxon>Pinnipedia</taxon>
        <taxon>Phocidae</taxon>
        <taxon>Monachinae</taxon>
        <taxon>Lobodontini</taxon>
        <taxon>Leptonychotes</taxon>
    </lineage>
</organism>
<gene>
    <name evidence="3" type="primary">LOC115941163</name>
</gene>
<dbReference type="RefSeq" id="XP_030884674.1">
    <property type="nucleotide sequence ID" value="XM_031028814.1"/>
</dbReference>
<accession>A0A7F8QU44</accession>
<evidence type="ECO:0000313" key="2">
    <source>
        <dbReference type="Proteomes" id="UP000245341"/>
    </source>
</evidence>
<evidence type="ECO:0000313" key="3">
    <source>
        <dbReference type="RefSeq" id="XP_030884674.1"/>
    </source>
</evidence>
<feature type="region of interest" description="Disordered" evidence="1">
    <location>
        <begin position="67"/>
        <end position="86"/>
    </location>
</feature>